<accession>A0ABS1KNU3</accession>
<protein>
    <submittedName>
        <fullName evidence="1">DKNYY domain-containing protein</fullName>
    </submittedName>
</protein>
<name>A0ABS1KNU3_9BACT</name>
<dbReference type="InterPro" id="IPR027375">
    <property type="entry name" value="DKNYY"/>
</dbReference>
<evidence type="ECO:0000313" key="1">
    <source>
        <dbReference type="EMBL" id="MBL0741005.1"/>
    </source>
</evidence>
<proteinExistence type="predicted"/>
<comment type="caution">
    <text evidence="1">The sequence shown here is derived from an EMBL/GenBank/DDBJ whole genome shotgun (WGS) entry which is preliminary data.</text>
</comment>
<dbReference type="EMBL" id="JAERRB010000002">
    <property type="protein sequence ID" value="MBL0741005.1"/>
    <property type="molecule type" value="Genomic_DNA"/>
</dbReference>
<keyword evidence="2" id="KW-1185">Reference proteome</keyword>
<gene>
    <name evidence="1" type="ORF">JI741_07225</name>
</gene>
<organism evidence="1 2">
    <name type="scientific">Chryseolinea lacunae</name>
    <dbReference type="NCBI Taxonomy" id="2801331"/>
    <lineage>
        <taxon>Bacteria</taxon>
        <taxon>Pseudomonadati</taxon>
        <taxon>Bacteroidota</taxon>
        <taxon>Cytophagia</taxon>
        <taxon>Cytophagales</taxon>
        <taxon>Fulvivirgaceae</taxon>
        <taxon>Chryseolinea</taxon>
    </lineage>
</organism>
<reference evidence="1 2" key="1">
    <citation type="submission" date="2021-01" db="EMBL/GenBank/DDBJ databases">
        <title>Chryseolinea sp. Jin1 Genome sequencing and assembly.</title>
        <authorList>
            <person name="Kim I."/>
        </authorList>
    </citation>
    <scope>NUCLEOTIDE SEQUENCE [LARGE SCALE GENOMIC DNA]</scope>
    <source>
        <strain evidence="1 2">Jin1</strain>
    </source>
</reference>
<dbReference type="Proteomes" id="UP000613030">
    <property type="component" value="Unassembled WGS sequence"/>
</dbReference>
<dbReference type="Pfam" id="PF13644">
    <property type="entry name" value="DKNYY"/>
    <property type="match status" value="3"/>
</dbReference>
<dbReference type="RefSeq" id="WP_202008369.1">
    <property type="nucleotide sequence ID" value="NZ_JAERRB010000002.1"/>
</dbReference>
<evidence type="ECO:0000313" key="2">
    <source>
        <dbReference type="Proteomes" id="UP000613030"/>
    </source>
</evidence>
<sequence length="368" mass="42188">MLKFMKWYFKTLLILTGLAPLFRCGSGYKEKNGKVYFNGNEITDKNFVVLSDEFAKDSTTAYYKDRAFSYADVPTFAAVDEHYAKDKNKVYYCDEYREGQNYYLTKKQTIVELENAHPASFVTLNHGYGKDDANVYYQGESFAVKDKATFTTLDMHFAKDDVQAYLDRRPIAKSDGKTFEIMDGNFAKDQHHIYYYAYTADGKYSIAILPCDRETFQIIDYRYSRDKQHVFFLGFTIAGADAPTFAILDEGYSKDNHAVYFESRKVTGADPATFAVYKENGEFGHDFAFAHDKASVYMDDKAMKDADVATFAVLGENYARDGKRVFYKTTIVKNANPESFKVYPHDFGNADAEDARHKFHEGLLVKDE</sequence>